<organism evidence="1 2">
    <name type="scientific">Bacteroides pyogenes JCM 6292</name>
    <dbReference type="NCBI Taxonomy" id="1235809"/>
    <lineage>
        <taxon>Bacteria</taxon>
        <taxon>Pseudomonadati</taxon>
        <taxon>Bacteroidota</taxon>
        <taxon>Bacteroidia</taxon>
        <taxon>Bacteroidales</taxon>
        <taxon>Bacteroidaceae</taxon>
        <taxon>Bacteroides</taxon>
    </lineage>
</organism>
<dbReference type="Pfam" id="PF14053">
    <property type="entry name" value="DUF4248"/>
    <property type="match status" value="1"/>
</dbReference>
<evidence type="ECO:0000313" key="1">
    <source>
        <dbReference type="EMBL" id="GAE16445.1"/>
    </source>
</evidence>
<name>W4P9P9_9BACE</name>
<proteinExistence type="predicted"/>
<dbReference type="EMBL" id="BAIQ01000034">
    <property type="protein sequence ID" value="GAE16445.1"/>
    <property type="molecule type" value="Genomic_DNA"/>
</dbReference>
<dbReference type="InterPro" id="IPR025342">
    <property type="entry name" value="DUF4248"/>
</dbReference>
<dbReference type="Proteomes" id="UP000018861">
    <property type="component" value="Unassembled WGS sequence"/>
</dbReference>
<comment type="caution">
    <text evidence="1">The sequence shown here is derived from an EMBL/GenBank/DDBJ whole genome shotgun (WGS) entry which is preliminary data.</text>
</comment>
<evidence type="ECO:0000313" key="2">
    <source>
        <dbReference type="Proteomes" id="UP000018861"/>
    </source>
</evidence>
<reference evidence="1 2" key="1">
    <citation type="journal article" date="2014" name="Genome Announc.">
        <title>Draft Genome Sequences of Three Strains of Bacteroides pyogenes Isolated from a Cat and Swine.</title>
        <authorList>
            <person name="Sakamoto M."/>
            <person name="Oshima K."/>
            <person name="Suda W."/>
            <person name="Kitamura K."/>
            <person name="Iida T."/>
            <person name="Hattori M."/>
            <person name="Ohkuma M."/>
        </authorList>
    </citation>
    <scope>NUCLEOTIDE SEQUENCE [LARGE SCALE GENOMIC DNA]</scope>
    <source>
        <strain evidence="1 2">JCM 6292</strain>
    </source>
</reference>
<dbReference type="AlphaFoldDB" id="W4P9P9"/>
<protein>
    <submittedName>
        <fullName evidence="1">Uncharacterized protein</fullName>
    </submittedName>
</protein>
<sequence length="71" mass="8307">MAMEYFPNYASSSAARKRMQKDIEKNKALKAELEAAHYTPRITLLSPEMQRIIYKYWGLPKIRLSGKKKSE</sequence>
<gene>
    <name evidence="1" type="ORF">JCM6292_2876</name>
</gene>
<accession>W4P9P9</accession>